<protein>
    <submittedName>
        <fullName evidence="6">Uncharacterized protein</fullName>
    </submittedName>
</protein>
<organism evidence="6 7">
    <name type="scientific">Rhamnusium bicolor</name>
    <dbReference type="NCBI Taxonomy" id="1586634"/>
    <lineage>
        <taxon>Eukaryota</taxon>
        <taxon>Metazoa</taxon>
        <taxon>Ecdysozoa</taxon>
        <taxon>Arthropoda</taxon>
        <taxon>Hexapoda</taxon>
        <taxon>Insecta</taxon>
        <taxon>Pterygota</taxon>
        <taxon>Neoptera</taxon>
        <taxon>Endopterygota</taxon>
        <taxon>Coleoptera</taxon>
        <taxon>Polyphaga</taxon>
        <taxon>Cucujiformia</taxon>
        <taxon>Chrysomeloidea</taxon>
        <taxon>Cerambycidae</taxon>
        <taxon>Lepturinae</taxon>
        <taxon>Rhagiini</taxon>
        <taxon>Rhamnusium</taxon>
    </lineage>
</organism>
<evidence type="ECO:0000256" key="4">
    <source>
        <dbReference type="ARBA" id="ARBA00023136"/>
    </source>
</evidence>
<dbReference type="GO" id="GO:0008188">
    <property type="term" value="F:neuropeptide receptor activity"/>
    <property type="evidence" value="ECO:0007669"/>
    <property type="project" value="InterPro"/>
</dbReference>
<dbReference type="PANTHER" id="PTHR24244">
    <property type="entry name" value="NEUROPEPTIDE S RECEPTOR"/>
    <property type="match status" value="1"/>
</dbReference>
<keyword evidence="2 5" id="KW-0812">Transmembrane</keyword>
<keyword evidence="7" id="KW-1185">Reference proteome</keyword>
<keyword evidence="4 5" id="KW-0472">Membrane</keyword>
<evidence type="ECO:0000256" key="1">
    <source>
        <dbReference type="ARBA" id="ARBA00004370"/>
    </source>
</evidence>
<comment type="caution">
    <text evidence="6">The sequence shown here is derived from an EMBL/GenBank/DDBJ whole genome shotgun (WGS) entry which is preliminary data.</text>
</comment>
<dbReference type="AlphaFoldDB" id="A0AAV8ZPR0"/>
<evidence type="ECO:0000313" key="6">
    <source>
        <dbReference type="EMBL" id="KAJ8967632.1"/>
    </source>
</evidence>
<evidence type="ECO:0000256" key="2">
    <source>
        <dbReference type="ARBA" id="ARBA00022692"/>
    </source>
</evidence>
<proteinExistence type="predicted"/>
<evidence type="ECO:0000256" key="5">
    <source>
        <dbReference type="SAM" id="Phobius"/>
    </source>
</evidence>
<evidence type="ECO:0000313" key="7">
    <source>
        <dbReference type="Proteomes" id="UP001162156"/>
    </source>
</evidence>
<sequence>MSKYNILISGQKQCWIEFKDQWKWKLYMTLVSLTLFAIPAAIITTCYTVIIITIWTKSTSNFNRPKKHLTGGRLGNNL</sequence>
<name>A0AAV8ZPR0_9CUCU</name>
<dbReference type="InterPro" id="IPR027294">
    <property type="entry name" value="NPS_rcpt"/>
</dbReference>
<dbReference type="PANTHER" id="PTHR24244:SF1">
    <property type="entry name" value="G-PROTEIN COUPLED RECEPTORS FAMILY 1 PROFILE DOMAIN-CONTAINING PROTEIN"/>
    <property type="match status" value="1"/>
</dbReference>
<dbReference type="GO" id="GO:0016020">
    <property type="term" value="C:membrane"/>
    <property type="evidence" value="ECO:0007669"/>
    <property type="project" value="UniProtKB-SubCell"/>
</dbReference>
<keyword evidence="3 5" id="KW-1133">Transmembrane helix</keyword>
<comment type="subcellular location">
    <subcellularLocation>
        <location evidence="1">Membrane</location>
    </subcellularLocation>
</comment>
<accession>A0AAV8ZPR0</accession>
<dbReference type="SUPFAM" id="SSF81321">
    <property type="entry name" value="Family A G protein-coupled receptor-like"/>
    <property type="match status" value="1"/>
</dbReference>
<dbReference type="EMBL" id="JANEYF010000847">
    <property type="protein sequence ID" value="KAJ8967632.1"/>
    <property type="molecule type" value="Genomic_DNA"/>
</dbReference>
<evidence type="ECO:0000256" key="3">
    <source>
        <dbReference type="ARBA" id="ARBA00022989"/>
    </source>
</evidence>
<gene>
    <name evidence="6" type="ORF">NQ314_002751</name>
</gene>
<dbReference type="Pfam" id="PF00001">
    <property type="entry name" value="7tm_1"/>
    <property type="match status" value="1"/>
</dbReference>
<dbReference type="Gene3D" id="1.20.1070.10">
    <property type="entry name" value="Rhodopsin 7-helix transmembrane proteins"/>
    <property type="match status" value="1"/>
</dbReference>
<dbReference type="InterPro" id="IPR000276">
    <property type="entry name" value="GPCR_Rhodpsn"/>
</dbReference>
<reference evidence="6" key="1">
    <citation type="journal article" date="2023" name="Insect Mol. Biol.">
        <title>Genome sequencing provides insights into the evolution of gene families encoding plant cell wall-degrading enzymes in longhorned beetles.</title>
        <authorList>
            <person name="Shin N.R."/>
            <person name="Okamura Y."/>
            <person name="Kirsch R."/>
            <person name="Pauchet Y."/>
        </authorList>
    </citation>
    <scope>NUCLEOTIDE SEQUENCE</scope>
    <source>
        <strain evidence="6">RBIC_L_NR</strain>
    </source>
</reference>
<dbReference type="Proteomes" id="UP001162156">
    <property type="component" value="Unassembled WGS sequence"/>
</dbReference>
<feature type="transmembrane region" description="Helical" evidence="5">
    <location>
        <begin position="26"/>
        <end position="56"/>
    </location>
</feature>